<evidence type="ECO:0000313" key="2">
    <source>
        <dbReference type="Proteomes" id="UP001153069"/>
    </source>
</evidence>
<protein>
    <submittedName>
        <fullName evidence="1">Uncharacterized protein</fullName>
    </submittedName>
</protein>
<evidence type="ECO:0000313" key="1">
    <source>
        <dbReference type="EMBL" id="CAB9506809.1"/>
    </source>
</evidence>
<name>A0A9N8DVN1_9STRA</name>
<reference evidence="1" key="1">
    <citation type="submission" date="2020-06" db="EMBL/GenBank/DDBJ databases">
        <authorList>
            <consortium name="Plant Systems Biology data submission"/>
        </authorList>
    </citation>
    <scope>NUCLEOTIDE SEQUENCE</scope>
    <source>
        <strain evidence="1">D6</strain>
    </source>
</reference>
<organism evidence="1 2">
    <name type="scientific">Seminavis robusta</name>
    <dbReference type="NCBI Taxonomy" id="568900"/>
    <lineage>
        <taxon>Eukaryota</taxon>
        <taxon>Sar</taxon>
        <taxon>Stramenopiles</taxon>
        <taxon>Ochrophyta</taxon>
        <taxon>Bacillariophyta</taxon>
        <taxon>Bacillariophyceae</taxon>
        <taxon>Bacillariophycidae</taxon>
        <taxon>Naviculales</taxon>
        <taxon>Naviculaceae</taxon>
        <taxon>Seminavis</taxon>
    </lineage>
</organism>
<gene>
    <name evidence="1" type="ORF">SEMRO_279_G106930.1</name>
</gene>
<accession>A0A9N8DVN1</accession>
<dbReference type="EMBL" id="CAICTM010000278">
    <property type="protein sequence ID" value="CAB9506809.1"/>
    <property type="molecule type" value="Genomic_DNA"/>
</dbReference>
<keyword evidence="2" id="KW-1185">Reference proteome</keyword>
<proteinExistence type="predicted"/>
<sequence length="133" mass="15038">MASPPGGPDYLDVGGYVHTETQRASVSHRTAEFEADGRKDGNKKLYNGYVAEFHSWCKAGRGEIVKGLKTKPTKVVFDTMTTANTALEFVEDNFILRPQLDGKNGYNKEAPHSKRSFENILKGLRDYRFKMKY</sequence>
<comment type="caution">
    <text evidence="1">The sequence shown here is derived from an EMBL/GenBank/DDBJ whole genome shotgun (WGS) entry which is preliminary data.</text>
</comment>
<dbReference type="AlphaFoldDB" id="A0A9N8DVN1"/>
<dbReference type="Proteomes" id="UP001153069">
    <property type="component" value="Unassembled WGS sequence"/>
</dbReference>